<dbReference type="Gene3D" id="2.30.29.150">
    <property type="match status" value="1"/>
</dbReference>
<feature type="compositionally biased region" description="Acidic residues" evidence="11">
    <location>
        <begin position="572"/>
        <end position="593"/>
    </location>
</feature>
<dbReference type="FunFam" id="2.30.29.150:FF:000001">
    <property type="entry name" value="Fact complex subunit ssrp1"/>
    <property type="match status" value="1"/>
</dbReference>
<keyword evidence="3 10" id="KW-0235">DNA replication</keyword>
<proteinExistence type="inferred from homology"/>
<dbReference type="SMART" id="SM01287">
    <property type="entry name" value="Rtt106"/>
    <property type="match status" value="1"/>
</dbReference>
<dbReference type="Gene3D" id="2.30.29.30">
    <property type="entry name" value="Pleckstrin-homology domain (PH domain)/Phosphotyrosine-binding domain (PTB)"/>
    <property type="match status" value="2"/>
</dbReference>
<keyword evidence="7 10" id="KW-0234">DNA repair</keyword>
<accession>A0A9W4XSE9</accession>
<dbReference type="Pfam" id="PF17292">
    <property type="entry name" value="POB3_N"/>
    <property type="match status" value="1"/>
</dbReference>
<dbReference type="InterPro" id="IPR000969">
    <property type="entry name" value="SSRP1/POB3"/>
</dbReference>
<gene>
    <name evidence="13" type="ORF">PDIGIT_LOCUS8944</name>
</gene>
<evidence type="ECO:0000313" key="13">
    <source>
        <dbReference type="EMBL" id="CAI6335856.1"/>
    </source>
</evidence>
<keyword evidence="14" id="KW-1185">Reference proteome</keyword>
<organism evidence="13 14">
    <name type="scientific">Periconia digitata</name>
    <dbReference type="NCBI Taxonomy" id="1303443"/>
    <lineage>
        <taxon>Eukaryota</taxon>
        <taxon>Fungi</taxon>
        <taxon>Dikarya</taxon>
        <taxon>Ascomycota</taxon>
        <taxon>Pezizomycotina</taxon>
        <taxon>Dothideomycetes</taxon>
        <taxon>Pleosporomycetidae</taxon>
        <taxon>Pleosporales</taxon>
        <taxon>Massarineae</taxon>
        <taxon>Periconiaceae</taxon>
        <taxon>Periconia</taxon>
    </lineage>
</organism>
<dbReference type="GO" id="GO:0006260">
    <property type="term" value="P:DNA replication"/>
    <property type="evidence" value="ECO:0007669"/>
    <property type="project" value="UniProtKB-KW"/>
</dbReference>
<keyword evidence="2 10" id="KW-0158">Chromosome</keyword>
<dbReference type="OrthoDB" id="498543at2759"/>
<comment type="subcellular location">
    <subcellularLocation>
        <location evidence="10">Nucleus</location>
    </subcellularLocation>
    <subcellularLocation>
        <location evidence="10">Chromosome</location>
    </subcellularLocation>
</comment>
<dbReference type="PANTHER" id="PTHR45849:SF1">
    <property type="entry name" value="FACT COMPLEX SUBUNIT SSRP1"/>
    <property type="match status" value="1"/>
</dbReference>
<dbReference type="Gene3D" id="2.30.29.220">
    <property type="entry name" value="Structure-specific recognition protein (SSRP1)"/>
    <property type="match status" value="1"/>
</dbReference>
<dbReference type="CDD" id="cd13229">
    <property type="entry name" value="PH_TFIIH"/>
    <property type="match status" value="1"/>
</dbReference>
<feature type="compositionally biased region" description="Acidic residues" evidence="11">
    <location>
        <begin position="541"/>
        <end position="565"/>
    </location>
</feature>
<dbReference type="AlphaFoldDB" id="A0A9W4XSE9"/>
<evidence type="ECO:0000313" key="14">
    <source>
        <dbReference type="Proteomes" id="UP001152607"/>
    </source>
</evidence>
<protein>
    <recommendedName>
        <fullName evidence="10">FACT complex subunit POB3</fullName>
    </recommendedName>
</protein>
<feature type="region of interest" description="Disordered" evidence="11">
    <location>
        <begin position="229"/>
        <end position="250"/>
    </location>
</feature>
<evidence type="ECO:0000256" key="6">
    <source>
        <dbReference type="ARBA" id="ARBA00023163"/>
    </source>
</evidence>
<evidence type="ECO:0000259" key="12">
    <source>
        <dbReference type="SMART" id="SM01287"/>
    </source>
</evidence>
<dbReference type="PANTHER" id="PTHR45849">
    <property type="entry name" value="FACT COMPLEX SUBUNIT SSRP1"/>
    <property type="match status" value="1"/>
</dbReference>
<evidence type="ECO:0000256" key="8">
    <source>
        <dbReference type="ARBA" id="ARBA00023242"/>
    </source>
</evidence>
<evidence type="ECO:0000256" key="11">
    <source>
        <dbReference type="SAM" id="MobiDB-lite"/>
    </source>
</evidence>
<keyword evidence="8 10" id="KW-0539">Nucleus</keyword>
<dbReference type="GO" id="GO:0031491">
    <property type="term" value="F:nucleosome binding"/>
    <property type="evidence" value="ECO:0007669"/>
    <property type="project" value="TreeGrafter"/>
</dbReference>
<dbReference type="InterPro" id="IPR011993">
    <property type="entry name" value="PH-like_dom_sf"/>
</dbReference>
<dbReference type="InterPro" id="IPR048993">
    <property type="entry name" value="SSRP1-like_PH1"/>
</dbReference>
<keyword evidence="5 10" id="KW-0805">Transcription regulation</keyword>
<dbReference type="PRINTS" id="PR00887">
    <property type="entry name" value="SSRCOGNITION"/>
</dbReference>
<reference evidence="13" key="1">
    <citation type="submission" date="2023-01" db="EMBL/GenBank/DDBJ databases">
        <authorList>
            <person name="Van Ghelder C."/>
            <person name="Rancurel C."/>
        </authorList>
    </citation>
    <scope>NUCLEOTIDE SEQUENCE</scope>
    <source>
        <strain evidence="13">CNCM I-4278</strain>
    </source>
</reference>
<sequence length="605" mass="67742">MFVPTWAVMTRLSKCLMLTKTNQDDGITDDSPFIDFELEFRSFENIYLNLSKQPGVTRFAESGWGWKPSKGGDGTYTLDKTNIISAQWSRAARGYEVKVLARNDGIVQLDGFNQEDFDRIARSFKIWYGVNLESREHALRGWNWGKAEFGKAELSFNVSNRPAFEVPYTEISNTNLAGKNEVAVDFSLPADADAGTNGALGGAQFRGKKSVGAKDQLVEMRFYIPGMTSKKEKKEDGEEESGGEEGEVEEQNAANLFYETLMEKAEIGEVAGDTYATFLEILHLTPRGRFDIDMYESSFRLRGKTYDYKIQFDAVKKFMVLPKPDDMHTLIVVGLDPPLRQGQTRYPFLVMQFKRDEEVNLDLNMQADILESKYKDKLQSHYEAPIAVVVSDIFRGLTGKRITRPSRDFVSHHEQSGVKCSIKANEGHLFCLDKAFVFVPKPATYISMEHVQSVTMSRVGGAMAASRTFDITFTMKGGMAEHQFSNINREEQQPLENFFRAKGIKTKNEMADDSGAILAAALQDDDLASSDGEVANRGSADEDDESVDEDFQADSESEVGEEYDEDHQSSGDSDEEMEDADSDGGDNAAEEELAERPKKKLKTAK</sequence>
<evidence type="ECO:0000256" key="7">
    <source>
        <dbReference type="ARBA" id="ARBA00023204"/>
    </source>
</evidence>
<evidence type="ECO:0000256" key="5">
    <source>
        <dbReference type="ARBA" id="ARBA00023015"/>
    </source>
</evidence>
<dbReference type="CDD" id="cd13230">
    <property type="entry name" value="PH1_SSRP1-like"/>
    <property type="match status" value="1"/>
</dbReference>
<keyword evidence="6 10" id="KW-0804">Transcription</keyword>
<evidence type="ECO:0000256" key="10">
    <source>
        <dbReference type="RuleBase" id="RU364013"/>
    </source>
</evidence>
<dbReference type="InterPro" id="IPR013719">
    <property type="entry name" value="RTT106/SPT16-like_middle_dom"/>
</dbReference>
<dbReference type="InterPro" id="IPR024954">
    <property type="entry name" value="SSRP1_DD"/>
</dbReference>
<comment type="caution">
    <text evidence="13">The sequence shown here is derived from an EMBL/GenBank/DDBJ whole genome shotgun (WGS) entry which is preliminary data.</text>
</comment>
<comment type="similarity">
    <text evidence="1 10">Belongs to the SSRP1 family.</text>
</comment>
<keyword evidence="4 10" id="KW-0227">DNA damage</keyword>
<dbReference type="GO" id="GO:0035101">
    <property type="term" value="C:FACT complex"/>
    <property type="evidence" value="ECO:0007669"/>
    <property type="project" value="TreeGrafter"/>
</dbReference>
<dbReference type="Pfam" id="PF08512">
    <property type="entry name" value="Rttp106-like_middle"/>
    <property type="match status" value="1"/>
</dbReference>
<dbReference type="GO" id="GO:0006281">
    <property type="term" value="P:DNA repair"/>
    <property type="evidence" value="ECO:0007669"/>
    <property type="project" value="UniProtKB-KW"/>
</dbReference>
<dbReference type="SUPFAM" id="SSF50729">
    <property type="entry name" value="PH domain-like"/>
    <property type="match status" value="1"/>
</dbReference>
<evidence type="ECO:0000256" key="9">
    <source>
        <dbReference type="ARBA" id="ARBA00025370"/>
    </source>
</evidence>
<evidence type="ECO:0000256" key="3">
    <source>
        <dbReference type="ARBA" id="ARBA00022705"/>
    </source>
</evidence>
<feature type="compositionally biased region" description="Acidic residues" evidence="11">
    <location>
        <begin position="237"/>
        <end position="250"/>
    </location>
</feature>
<feature type="region of interest" description="Disordered" evidence="11">
    <location>
        <begin position="529"/>
        <end position="605"/>
    </location>
</feature>
<name>A0A9W4XSE9_9PLEO</name>
<dbReference type="Proteomes" id="UP001152607">
    <property type="component" value="Unassembled WGS sequence"/>
</dbReference>
<dbReference type="InterPro" id="IPR050454">
    <property type="entry name" value="RTT106/SSRP1_HistChap/FACT"/>
</dbReference>
<dbReference type="Pfam" id="PF03531">
    <property type="entry name" value="SSrecog"/>
    <property type="match status" value="1"/>
</dbReference>
<dbReference type="GO" id="GO:0003677">
    <property type="term" value="F:DNA binding"/>
    <property type="evidence" value="ECO:0007669"/>
    <property type="project" value="InterPro"/>
</dbReference>
<evidence type="ECO:0000256" key="1">
    <source>
        <dbReference type="ARBA" id="ARBA00010060"/>
    </source>
</evidence>
<dbReference type="InterPro" id="IPR035417">
    <property type="entry name" value="SSRP1/POB3_N"/>
</dbReference>
<dbReference type="FunFam" id="2.30.29.220:FF:000003">
    <property type="entry name" value="FACT complex subunit POB3"/>
    <property type="match status" value="1"/>
</dbReference>
<dbReference type="Pfam" id="PF21103">
    <property type="entry name" value="PH1_SSRP1-like"/>
    <property type="match status" value="1"/>
</dbReference>
<comment type="function">
    <text evidence="9 10">Component of the FACT complex, a general chromatin factor that acts to reorganize nucleosomes. The FACT complex is involved in multiple processes that require DNA as a template such as mRNA elongation, DNA replication and DNA repair. During transcription elongation the FACT complex acts as a histone chaperone that both destabilizes and restores nucleosomal structure. It facilitates the passage of RNA polymerase II and transcription by promoting the dissociation of one histone H2A-H2B dimer from the nucleosome, then subsequently promotes the reestablishment of the nucleosome following the passage of RNA polymerase II.</text>
</comment>
<feature type="domain" description="Histone chaperone RTT106/FACT complex subunit SPT16-like middle" evidence="12">
    <location>
        <begin position="415"/>
        <end position="509"/>
    </location>
</feature>
<dbReference type="GO" id="GO:0042393">
    <property type="term" value="F:histone binding"/>
    <property type="evidence" value="ECO:0007669"/>
    <property type="project" value="TreeGrafter"/>
</dbReference>
<dbReference type="InterPro" id="IPR038167">
    <property type="entry name" value="SSRP1_sf"/>
</dbReference>
<dbReference type="FunFam" id="2.30.29.30:FF:000146">
    <property type="entry name" value="FACT complex subunit POB3"/>
    <property type="match status" value="1"/>
</dbReference>
<evidence type="ECO:0000256" key="2">
    <source>
        <dbReference type="ARBA" id="ARBA00022454"/>
    </source>
</evidence>
<dbReference type="EMBL" id="CAOQHR010000006">
    <property type="protein sequence ID" value="CAI6335856.1"/>
    <property type="molecule type" value="Genomic_DNA"/>
</dbReference>
<evidence type="ECO:0000256" key="4">
    <source>
        <dbReference type="ARBA" id="ARBA00022763"/>
    </source>
</evidence>
<dbReference type="CDD" id="cd13231">
    <property type="entry name" value="PH2_SSRP1-like"/>
    <property type="match status" value="1"/>
</dbReference>